<name>A0A3N4UPU9_9BURK</name>
<evidence type="ECO:0000256" key="1">
    <source>
        <dbReference type="SAM" id="MobiDB-lite"/>
    </source>
</evidence>
<proteinExistence type="predicted"/>
<organism evidence="2 3">
    <name type="scientific">Tibeticola sediminis</name>
    <dbReference type="NCBI Taxonomy" id="1917811"/>
    <lineage>
        <taxon>Bacteria</taxon>
        <taxon>Pseudomonadati</taxon>
        <taxon>Pseudomonadota</taxon>
        <taxon>Betaproteobacteria</taxon>
        <taxon>Burkholderiales</taxon>
        <taxon>Comamonadaceae</taxon>
        <taxon>Tibeticola</taxon>
    </lineage>
</organism>
<accession>A0A3N4UPU9</accession>
<evidence type="ECO:0000313" key="2">
    <source>
        <dbReference type="EMBL" id="RPE70645.1"/>
    </source>
</evidence>
<comment type="caution">
    <text evidence="2">The sequence shown here is derived from an EMBL/GenBank/DDBJ whole genome shotgun (WGS) entry which is preliminary data.</text>
</comment>
<feature type="compositionally biased region" description="Low complexity" evidence="1">
    <location>
        <begin position="79"/>
        <end position="98"/>
    </location>
</feature>
<dbReference type="Proteomes" id="UP000272193">
    <property type="component" value="Unassembled WGS sequence"/>
</dbReference>
<dbReference type="AlphaFoldDB" id="A0A3N4UPU9"/>
<gene>
    <name evidence="2" type="ORF">EDC62_1128</name>
</gene>
<dbReference type="RefSeq" id="WP_170159023.1">
    <property type="nucleotide sequence ID" value="NZ_RKQL01000002.1"/>
</dbReference>
<protein>
    <submittedName>
        <fullName evidence="2">Uncharacterized protein</fullName>
    </submittedName>
</protein>
<reference evidence="2 3" key="1">
    <citation type="submission" date="2018-11" db="EMBL/GenBank/DDBJ databases">
        <title>Genomic Encyclopedia of Type Strains, Phase IV (KMG-IV): sequencing the most valuable type-strain genomes for metagenomic binning, comparative biology and taxonomic classification.</title>
        <authorList>
            <person name="Goeker M."/>
        </authorList>
    </citation>
    <scope>NUCLEOTIDE SEQUENCE [LARGE SCALE GENOMIC DNA]</scope>
    <source>
        <strain evidence="2 3">DSM 101684</strain>
    </source>
</reference>
<sequence>MTPADFTSTILGKTPVGTEEMQARKLGLSPLERRVLILIDGKRSYAELATLAGNVSLPDVLTVLWEKGCIHSLGRAATSSSSTASRSASPAPAPATRPSEPDDLAMLPDPSERSAKDVEMARNFMMNTVNTIFQPNTRLSLLEAIFACKTVEEVRRVYPRWAETIASSTIGAKRLPGFREKLFKVL</sequence>
<keyword evidence="3" id="KW-1185">Reference proteome</keyword>
<evidence type="ECO:0000313" key="3">
    <source>
        <dbReference type="Proteomes" id="UP000272193"/>
    </source>
</evidence>
<dbReference type="EMBL" id="RKQL01000002">
    <property type="protein sequence ID" value="RPE70645.1"/>
    <property type="molecule type" value="Genomic_DNA"/>
</dbReference>
<feature type="region of interest" description="Disordered" evidence="1">
    <location>
        <begin position="79"/>
        <end position="110"/>
    </location>
</feature>